<sequence>MDPSDILDQALALCELKLFSDLSTSANCCGGWMDFALRHFGHLVGLLRQLVEHMTERSTYVSRKPAGEGLLQNSAQCTGIPVAEFGTVNWGIN</sequence>
<protein>
    <submittedName>
        <fullName evidence="1">Uncharacterized protein</fullName>
    </submittedName>
</protein>
<keyword evidence="2" id="KW-1185">Reference proteome</keyword>
<reference evidence="1 2" key="1">
    <citation type="journal article" date="2024" name="Plant Biotechnol. J.">
        <title>Dendrobium thyrsiflorum genome and its molecular insights into genes involved in important horticultural traits.</title>
        <authorList>
            <person name="Chen B."/>
            <person name="Wang J.Y."/>
            <person name="Zheng P.J."/>
            <person name="Li K.L."/>
            <person name="Liang Y.M."/>
            <person name="Chen X.F."/>
            <person name="Zhang C."/>
            <person name="Zhao X."/>
            <person name="He X."/>
            <person name="Zhang G.Q."/>
            <person name="Liu Z.J."/>
            <person name="Xu Q."/>
        </authorList>
    </citation>
    <scope>NUCLEOTIDE SEQUENCE [LARGE SCALE GENOMIC DNA]</scope>
    <source>
        <strain evidence="1">GZMU011</strain>
    </source>
</reference>
<dbReference type="EMBL" id="JANQDX010000006">
    <property type="protein sequence ID" value="KAL0923754.1"/>
    <property type="molecule type" value="Genomic_DNA"/>
</dbReference>
<evidence type="ECO:0000313" key="1">
    <source>
        <dbReference type="EMBL" id="KAL0923754.1"/>
    </source>
</evidence>
<dbReference type="AlphaFoldDB" id="A0ABD0VFA3"/>
<comment type="caution">
    <text evidence="1">The sequence shown here is derived from an EMBL/GenBank/DDBJ whole genome shotgun (WGS) entry which is preliminary data.</text>
</comment>
<organism evidence="1 2">
    <name type="scientific">Dendrobium thyrsiflorum</name>
    <name type="common">Pinecone-like raceme dendrobium</name>
    <name type="synonym">Orchid</name>
    <dbReference type="NCBI Taxonomy" id="117978"/>
    <lineage>
        <taxon>Eukaryota</taxon>
        <taxon>Viridiplantae</taxon>
        <taxon>Streptophyta</taxon>
        <taxon>Embryophyta</taxon>
        <taxon>Tracheophyta</taxon>
        <taxon>Spermatophyta</taxon>
        <taxon>Magnoliopsida</taxon>
        <taxon>Liliopsida</taxon>
        <taxon>Asparagales</taxon>
        <taxon>Orchidaceae</taxon>
        <taxon>Epidendroideae</taxon>
        <taxon>Malaxideae</taxon>
        <taxon>Dendrobiinae</taxon>
        <taxon>Dendrobium</taxon>
    </lineage>
</organism>
<gene>
    <name evidence="1" type="ORF">M5K25_007825</name>
</gene>
<dbReference type="Proteomes" id="UP001552299">
    <property type="component" value="Unassembled WGS sequence"/>
</dbReference>
<proteinExistence type="predicted"/>
<accession>A0ABD0VFA3</accession>
<evidence type="ECO:0000313" key="2">
    <source>
        <dbReference type="Proteomes" id="UP001552299"/>
    </source>
</evidence>
<name>A0ABD0VFA3_DENTH</name>